<dbReference type="RefSeq" id="XP_060669888.1">
    <property type="nucleotide sequence ID" value="XM_060813905.1"/>
</dbReference>
<dbReference type="SUPFAM" id="SSF52833">
    <property type="entry name" value="Thioredoxin-like"/>
    <property type="match status" value="1"/>
</dbReference>
<dbReference type="InterPro" id="IPR036249">
    <property type="entry name" value="Thioredoxin-like_sf"/>
</dbReference>
<dbReference type="Gene3D" id="3.40.30.10">
    <property type="entry name" value="Glutaredoxin"/>
    <property type="match status" value="1"/>
</dbReference>
<reference evidence="1" key="1">
    <citation type="submission" date="2025-05" db="UniProtKB">
        <authorList>
            <consortium name="RefSeq"/>
        </authorList>
    </citation>
    <scope>NUCLEOTIDE SEQUENCE [LARGE SCALE GENOMIC DNA]</scope>
</reference>
<dbReference type="Proteomes" id="UP001652623">
    <property type="component" value="Chromosome 1"/>
</dbReference>
<keyword evidence="1" id="KW-1185">Reference proteome</keyword>
<dbReference type="GeneID" id="132800374"/>
<proteinExistence type="predicted"/>
<gene>
    <name evidence="2" type="primary">LOC132800374</name>
</gene>
<evidence type="ECO:0000313" key="1">
    <source>
        <dbReference type="Proteomes" id="UP001652623"/>
    </source>
</evidence>
<accession>A0ABM3ZZH9</accession>
<name>A0ABM3ZZH9_ZIZJJ</name>
<sequence length="158" mass="18260">MVAPQLKSFEDLLSTTVAFPKTQEVKKELTDRDVQEGFDITLTKHKGQVIDEFGQNVHFVETDIKENPEIAKAASIMGTPCVQFFKNNENLRLFFFYTPGAGPTVKSGSKGKRHRLILTKTLEWTLNWCILHGMFDRYVKLDRAFLVIDFCSYLRYIF</sequence>
<protein>
    <submittedName>
        <fullName evidence="2">Uncharacterized protein LOC132800374</fullName>
    </submittedName>
</protein>
<reference evidence="2" key="2">
    <citation type="submission" date="2025-08" db="UniProtKB">
        <authorList>
            <consortium name="RefSeq"/>
        </authorList>
    </citation>
    <scope>IDENTIFICATION</scope>
    <source>
        <tissue evidence="2">Seedling</tissue>
    </source>
</reference>
<organism evidence="1 2">
    <name type="scientific">Ziziphus jujuba</name>
    <name type="common">Chinese jujube</name>
    <name type="synonym">Ziziphus sativa</name>
    <dbReference type="NCBI Taxonomy" id="326968"/>
    <lineage>
        <taxon>Eukaryota</taxon>
        <taxon>Viridiplantae</taxon>
        <taxon>Streptophyta</taxon>
        <taxon>Embryophyta</taxon>
        <taxon>Tracheophyta</taxon>
        <taxon>Spermatophyta</taxon>
        <taxon>Magnoliopsida</taxon>
        <taxon>eudicotyledons</taxon>
        <taxon>Gunneridae</taxon>
        <taxon>Pentapetalae</taxon>
        <taxon>rosids</taxon>
        <taxon>fabids</taxon>
        <taxon>Rosales</taxon>
        <taxon>Rhamnaceae</taxon>
        <taxon>Paliureae</taxon>
        <taxon>Ziziphus</taxon>
    </lineage>
</organism>
<evidence type="ECO:0000313" key="2">
    <source>
        <dbReference type="RefSeq" id="XP_060669888.1"/>
    </source>
</evidence>